<evidence type="ECO:0000256" key="2">
    <source>
        <dbReference type="SAM" id="SignalP"/>
    </source>
</evidence>
<dbReference type="GeneID" id="87954626"/>
<feature type="region of interest" description="Disordered" evidence="1">
    <location>
        <begin position="523"/>
        <end position="548"/>
    </location>
</feature>
<gene>
    <name evidence="3" type="ORF">IL334_002495</name>
</gene>
<proteinExistence type="predicted"/>
<evidence type="ECO:0000256" key="1">
    <source>
        <dbReference type="SAM" id="MobiDB-lite"/>
    </source>
</evidence>
<name>A0ABZ1CV91_9TREE</name>
<dbReference type="CDD" id="cd00229">
    <property type="entry name" value="SGNH_hydrolase"/>
    <property type="match status" value="1"/>
</dbReference>
<accession>A0ABZ1CV91</accession>
<feature type="region of interest" description="Disordered" evidence="1">
    <location>
        <begin position="113"/>
        <end position="134"/>
    </location>
</feature>
<dbReference type="PANTHER" id="PTHR34407">
    <property type="entry name" value="EXPRESSED PROTEIN"/>
    <property type="match status" value="1"/>
</dbReference>
<evidence type="ECO:0000313" key="3">
    <source>
        <dbReference type="EMBL" id="WRT65550.1"/>
    </source>
</evidence>
<feature type="compositionally biased region" description="Basic and acidic residues" evidence="1">
    <location>
        <begin position="566"/>
        <end position="578"/>
    </location>
</feature>
<evidence type="ECO:0000313" key="4">
    <source>
        <dbReference type="Proteomes" id="UP001329825"/>
    </source>
</evidence>
<keyword evidence="4" id="KW-1185">Reference proteome</keyword>
<reference evidence="3 4" key="1">
    <citation type="submission" date="2024-01" db="EMBL/GenBank/DDBJ databases">
        <title>Comparative genomics of Cryptococcus and Kwoniella reveals pathogenesis evolution and contrasting modes of karyotype evolution via chromosome fusion or intercentromeric recombination.</title>
        <authorList>
            <person name="Coelho M.A."/>
            <person name="David-Palma M."/>
            <person name="Shea T."/>
            <person name="Bowers K."/>
            <person name="McGinley-Smith S."/>
            <person name="Mohammad A.W."/>
            <person name="Gnirke A."/>
            <person name="Yurkov A.M."/>
            <person name="Nowrousian M."/>
            <person name="Sun S."/>
            <person name="Cuomo C.A."/>
            <person name="Heitman J."/>
        </authorList>
    </citation>
    <scope>NUCLEOTIDE SEQUENCE [LARGE SCALE GENOMIC DNA]</scope>
    <source>
        <strain evidence="3">CBS 11374</strain>
    </source>
</reference>
<evidence type="ECO:0008006" key="5">
    <source>
        <dbReference type="Google" id="ProtNLM"/>
    </source>
</evidence>
<feature type="region of interest" description="Disordered" evidence="1">
    <location>
        <begin position="566"/>
        <end position="591"/>
    </location>
</feature>
<feature type="chain" id="PRO_5045781120" description="SGNH hydrolase-type esterase domain-containing protein" evidence="2">
    <location>
        <begin position="35"/>
        <end position="716"/>
    </location>
</feature>
<dbReference type="Proteomes" id="UP001329825">
    <property type="component" value="Chromosome 3"/>
</dbReference>
<dbReference type="SUPFAM" id="SSF52266">
    <property type="entry name" value="SGNH hydrolase"/>
    <property type="match status" value="1"/>
</dbReference>
<keyword evidence="2" id="KW-0732">Signal</keyword>
<protein>
    <recommendedName>
        <fullName evidence="5">SGNH hydrolase-type esterase domain-containing protein</fullName>
    </recommendedName>
</protein>
<feature type="compositionally biased region" description="Acidic residues" evidence="1">
    <location>
        <begin position="523"/>
        <end position="533"/>
    </location>
</feature>
<organism evidence="3 4">
    <name type="scientific">Kwoniella shivajii</name>
    <dbReference type="NCBI Taxonomy" id="564305"/>
    <lineage>
        <taxon>Eukaryota</taxon>
        <taxon>Fungi</taxon>
        <taxon>Dikarya</taxon>
        <taxon>Basidiomycota</taxon>
        <taxon>Agaricomycotina</taxon>
        <taxon>Tremellomycetes</taxon>
        <taxon>Tremellales</taxon>
        <taxon>Cryptococcaceae</taxon>
        <taxon>Kwoniella</taxon>
    </lineage>
</organism>
<dbReference type="RefSeq" id="XP_062790290.1">
    <property type="nucleotide sequence ID" value="XM_062934239.1"/>
</dbReference>
<sequence>MLIVHRLNRPWILFSLLFVSLLLLFAPFTRHGEGNRVRLKGVIESVKIKTTGLGVSKAEEDDHWNEADKMREWEFNRALQYEGTGSRIQAFIDKARSGRPFVVSVIGGSVSKGRGLTPPSSHYHQHRRRRAEEEETIDNINEQQDQDANADITEADSSTLASIPNDSLSSSIQLGASTLYSKENLHVMIFNWLDTTFPNPNNRFINGAQGGVGAGYFGWCFKEHIPEESDLILVEQGINDLLDMEVINLYERLLRGLLELPNKPAVINIETFTTLFPTLLSSSAFHQGVLNFYDVPSIAIRDVILPRLLADPDKQMPRWFRTGNDVTLKDPKAKAYGGQAVDVMHISTRGHALAAGLVIRYLQDQIERSAPPSYFRKALSRFASSYIKKPPLRILDVPSTSLTGQFNPFQRDPRHVPVCRSENSARFHGRVSSVEDDRSQGQGQGLQLAEGSHGWSQWSWAEKRYLISTDPGSIAIFHFVTSPPTSELEESKESLLLAESDPIQGSINDDDDDDDDVQLELQEAQEEEEEELAPVEQKNNRNRFDPLPLGARPGGPFNLHAMEHEHISKPQRRQDMQRSKIARSRRQSKTSERILVREQNATLPSSIETEIDQDSRRLISAIGMRQERGAGGSVSIGYQRSAKLGLGSVWCWVDNDRMQGTQVDGWWKLDKRNMGMVKEVASGLQPGRHTLHCELLSQTLDPSGGTEFRLFAVMHD</sequence>
<dbReference type="PANTHER" id="PTHR34407:SF1">
    <property type="entry name" value="SGNH HYDROLASE-TYPE ESTERASE DOMAIN-CONTAINING PROTEIN"/>
    <property type="match status" value="1"/>
</dbReference>
<dbReference type="EMBL" id="CP141883">
    <property type="protein sequence ID" value="WRT65550.1"/>
    <property type="molecule type" value="Genomic_DNA"/>
</dbReference>
<feature type="region of interest" description="Disordered" evidence="1">
    <location>
        <begin position="427"/>
        <end position="447"/>
    </location>
</feature>
<feature type="signal peptide" evidence="2">
    <location>
        <begin position="1"/>
        <end position="34"/>
    </location>
</feature>